<gene>
    <name evidence="2" type="ORF">COV10_00930</name>
</gene>
<dbReference type="SUPFAM" id="SSF46785">
    <property type="entry name" value="Winged helix' DNA-binding domain"/>
    <property type="match status" value="1"/>
</dbReference>
<reference evidence="2 3" key="1">
    <citation type="submission" date="2017-09" db="EMBL/GenBank/DDBJ databases">
        <title>Depth-based differentiation of microbial function through sediment-hosted aquifers and enrichment of novel symbionts in the deep terrestrial subsurface.</title>
        <authorList>
            <person name="Probst A.J."/>
            <person name="Ladd B."/>
            <person name="Jarett J.K."/>
            <person name="Geller-Mcgrath D.E."/>
            <person name="Sieber C.M."/>
            <person name="Emerson J.B."/>
            <person name="Anantharaman K."/>
            <person name="Thomas B.C."/>
            <person name="Malmstrom R."/>
            <person name="Stieglmeier M."/>
            <person name="Klingl A."/>
            <person name="Woyke T."/>
            <person name="Ryan C.M."/>
            <person name="Banfield J.F."/>
        </authorList>
    </citation>
    <scope>NUCLEOTIDE SEQUENCE [LARGE SCALE GENOMIC DNA]</scope>
    <source>
        <strain evidence="2">CG10_big_fil_rev_8_21_14_0_10_51_16</strain>
    </source>
</reference>
<organism evidence="2 3">
    <name type="scientific">Candidatus Vogelbacteria bacterium CG10_big_fil_rev_8_21_14_0_10_51_16</name>
    <dbReference type="NCBI Taxonomy" id="1975045"/>
    <lineage>
        <taxon>Bacteria</taxon>
        <taxon>Candidatus Vogeliibacteriota</taxon>
    </lineage>
</organism>
<protein>
    <recommendedName>
        <fullName evidence="1">Transcription regulator TrmB N-terminal domain-containing protein</fullName>
    </recommendedName>
</protein>
<evidence type="ECO:0000313" key="2">
    <source>
        <dbReference type="EMBL" id="PIR45075.1"/>
    </source>
</evidence>
<dbReference type="InterPro" id="IPR002831">
    <property type="entry name" value="Tscrpt_reg_TrmB_N"/>
</dbReference>
<dbReference type="PANTHER" id="PTHR34293">
    <property type="entry name" value="HTH-TYPE TRANSCRIPTIONAL REGULATOR TRMBL2"/>
    <property type="match status" value="1"/>
</dbReference>
<dbReference type="InterPro" id="IPR036390">
    <property type="entry name" value="WH_DNA-bd_sf"/>
</dbReference>
<proteinExistence type="predicted"/>
<evidence type="ECO:0000259" key="1">
    <source>
        <dbReference type="Pfam" id="PF01978"/>
    </source>
</evidence>
<dbReference type="EMBL" id="PCYI01000006">
    <property type="protein sequence ID" value="PIR45075.1"/>
    <property type="molecule type" value="Genomic_DNA"/>
</dbReference>
<name>A0A2H0RH14_9BACT</name>
<sequence>MNIIKLKISIDKIDITVHIMITPAQFSEIGLNESEGRVYLYLLEHGLSTPPQVAKGTGIMRTNTYHLLAELVVKGLVEERKEGKRKTYLAADPAALLRLLDEQRERVERFLPDLRALHATQKNKPKVRFFDGLAEVKRIYEEASRAEEVHGIGSTKSLAALDPAFWAAFLRDCKKNGVVFHDILTHPSGAEEGNEMHLVLGGLYDHGLLPKTCGDQPTDILIWGDQVALITLEEPIFGTVLTSPLLAQSFRIIWRTMRQGLSENQ</sequence>
<dbReference type="Pfam" id="PF01978">
    <property type="entry name" value="TrmB"/>
    <property type="match status" value="1"/>
</dbReference>
<evidence type="ECO:0000313" key="3">
    <source>
        <dbReference type="Proteomes" id="UP000228767"/>
    </source>
</evidence>
<dbReference type="CDD" id="cd00090">
    <property type="entry name" value="HTH_ARSR"/>
    <property type="match status" value="1"/>
</dbReference>
<dbReference type="PANTHER" id="PTHR34293:SF1">
    <property type="entry name" value="HTH-TYPE TRANSCRIPTIONAL REGULATOR TRMBL2"/>
    <property type="match status" value="1"/>
</dbReference>
<dbReference type="Gene3D" id="1.10.10.10">
    <property type="entry name" value="Winged helix-like DNA-binding domain superfamily/Winged helix DNA-binding domain"/>
    <property type="match status" value="1"/>
</dbReference>
<dbReference type="AlphaFoldDB" id="A0A2H0RH14"/>
<feature type="domain" description="Transcription regulator TrmB N-terminal" evidence="1">
    <location>
        <begin position="28"/>
        <end position="93"/>
    </location>
</feature>
<dbReference type="Proteomes" id="UP000228767">
    <property type="component" value="Unassembled WGS sequence"/>
</dbReference>
<dbReference type="InterPro" id="IPR036388">
    <property type="entry name" value="WH-like_DNA-bd_sf"/>
</dbReference>
<dbReference type="InterPro" id="IPR011991">
    <property type="entry name" value="ArsR-like_HTH"/>
</dbReference>
<comment type="caution">
    <text evidence="2">The sequence shown here is derived from an EMBL/GenBank/DDBJ whole genome shotgun (WGS) entry which is preliminary data.</text>
</comment>
<dbReference type="InterPro" id="IPR051797">
    <property type="entry name" value="TrmB-like"/>
</dbReference>
<accession>A0A2H0RH14</accession>